<dbReference type="OrthoDB" id="4368924at2759"/>
<evidence type="ECO:0000256" key="1">
    <source>
        <dbReference type="SAM" id="MobiDB-lite"/>
    </source>
</evidence>
<feature type="compositionally biased region" description="Low complexity" evidence="1">
    <location>
        <begin position="140"/>
        <end position="155"/>
    </location>
</feature>
<dbReference type="RefSeq" id="XP_056579573.1">
    <property type="nucleotide sequence ID" value="XM_056723323.1"/>
</dbReference>
<protein>
    <submittedName>
        <fullName evidence="2">Uncharacterized protein</fullName>
    </submittedName>
</protein>
<evidence type="ECO:0000313" key="2">
    <source>
        <dbReference type="EMBL" id="KAJ5373587.1"/>
    </source>
</evidence>
<gene>
    <name evidence="2" type="ORF">N7517_005593</name>
</gene>
<dbReference type="AlphaFoldDB" id="A0A9W9V9C4"/>
<dbReference type="EMBL" id="JAPZBT010000002">
    <property type="protein sequence ID" value="KAJ5373587.1"/>
    <property type="molecule type" value="Genomic_DNA"/>
</dbReference>
<evidence type="ECO:0000313" key="3">
    <source>
        <dbReference type="Proteomes" id="UP001147752"/>
    </source>
</evidence>
<organism evidence="2 3">
    <name type="scientific">Penicillium concentricum</name>
    <dbReference type="NCBI Taxonomy" id="293559"/>
    <lineage>
        <taxon>Eukaryota</taxon>
        <taxon>Fungi</taxon>
        <taxon>Dikarya</taxon>
        <taxon>Ascomycota</taxon>
        <taxon>Pezizomycotina</taxon>
        <taxon>Eurotiomycetes</taxon>
        <taxon>Eurotiomycetidae</taxon>
        <taxon>Eurotiales</taxon>
        <taxon>Aspergillaceae</taxon>
        <taxon>Penicillium</taxon>
    </lineage>
</organism>
<accession>A0A9W9V9C4</accession>
<keyword evidence="3" id="KW-1185">Reference proteome</keyword>
<comment type="caution">
    <text evidence="2">The sequence shown here is derived from an EMBL/GenBank/DDBJ whole genome shotgun (WGS) entry which is preliminary data.</text>
</comment>
<dbReference type="Proteomes" id="UP001147752">
    <property type="component" value="Unassembled WGS sequence"/>
</dbReference>
<sequence>MFSSNADSLGSSEACSWVKSPRSAEDPPFAVISTLHTVGQLVLGWLRHKHKLVQIRAEKEAKCTEAESRSRQLELRAMDAELSALEAHSHAEQLAQQLREAKQQAAEFQRRAVEAEERAGDWRNSGFSNPRVESLNGPQSPVQSEGSSYSSSPSPNEAQVSFGDGWAHFPDGLTKRA</sequence>
<feature type="compositionally biased region" description="Basic and acidic residues" evidence="1">
    <location>
        <begin position="109"/>
        <end position="121"/>
    </location>
</feature>
<reference evidence="2" key="2">
    <citation type="journal article" date="2023" name="IMA Fungus">
        <title>Comparative genomic study of the Penicillium genus elucidates a diverse pangenome and 15 lateral gene transfer events.</title>
        <authorList>
            <person name="Petersen C."/>
            <person name="Sorensen T."/>
            <person name="Nielsen M.R."/>
            <person name="Sondergaard T.E."/>
            <person name="Sorensen J.L."/>
            <person name="Fitzpatrick D.A."/>
            <person name="Frisvad J.C."/>
            <person name="Nielsen K.L."/>
        </authorList>
    </citation>
    <scope>NUCLEOTIDE SEQUENCE</scope>
    <source>
        <strain evidence="2">IBT 3081</strain>
    </source>
</reference>
<feature type="region of interest" description="Disordered" evidence="1">
    <location>
        <begin position="109"/>
        <end position="177"/>
    </location>
</feature>
<dbReference type="GeneID" id="81462506"/>
<name>A0A9W9V9C4_9EURO</name>
<proteinExistence type="predicted"/>
<reference evidence="2" key="1">
    <citation type="submission" date="2022-12" db="EMBL/GenBank/DDBJ databases">
        <authorList>
            <person name="Petersen C."/>
        </authorList>
    </citation>
    <scope>NUCLEOTIDE SEQUENCE</scope>
    <source>
        <strain evidence="2">IBT 3081</strain>
    </source>
</reference>